<evidence type="ECO:0000256" key="3">
    <source>
        <dbReference type="ARBA" id="ARBA00007931"/>
    </source>
</evidence>
<dbReference type="GO" id="GO:0006508">
    <property type="term" value="P:proteolysis"/>
    <property type="evidence" value="ECO:0007669"/>
    <property type="project" value="UniProtKB-KW"/>
</dbReference>
<protein>
    <submittedName>
        <fullName evidence="9">Zn-dependent protease</fullName>
    </submittedName>
</protein>
<dbReference type="GO" id="GO:0016020">
    <property type="term" value="C:membrane"/>
    <property type="evidence" value="ECO:0007669"/>
    <property type="project" value="UniProtKB-SubCell"/>
</dbReference>
<name>A0A846N0Q1_9PROT</name>
<reference evidence="9 10" key="1">
    <citation type="submission" date="2020-03" db="EMBL/GenBank/DDBJ databases">
        <title>Genomic Encyclopedia of Type Strains, Phase IV (KMG-IV): sequencing the most valuable type-strain genomes for metagenomic binning, comparative biology and taxonomic classification.</title>
        <authorList>
            <person name="Goeker M."/>
        </authorList>
    </citation>
    <scope>NUCLEOTIDE SEQUENCE [LARGE SCALE GENOMIC DNA]</scope>
    <source>
        <strain evidence="9 10">DSM 19867</strain>
    </source>
</reference>
<dbReference type="CDD" id="cd05709">
    <property type="entry name" value="S2P-M50"/>
    <property type="match status" value="1"/>
</dbReference>
<comment type="cofactor">
    <cofactor evidence="1">
        <name>Zn(2+)</name>
        <dbReference type="ChEBI" id="CHEBI:29105"/>
    </cofactor>
</comment>
<feature type="transmembrane region" description="Helical" evidence="7">
    <location>
        <begin position="42"/>
        <end position="62"/>
    </location>
</feature>
<feature type="transmembrane region" description="Helical" evidence="7">
    <location>
        <begin position="152"/>
        <end position="170"/>
    </location>
</feature>
<evidence type="ECO:0000256" key="1">
    <source>
        <dbReference type="ARBA" id="ARBA00001947"/>
    </source>
</evidence>
<comment type="subcellular location">
    <subcellularLocation>
        <location evidence="2">Membrane</location>
        <topology evidence="2">Multi-pass membrane protein</topology>
    </subcellularLocation>
</comment>
<evidence type="ECO:0000256" key="6">
    <source>
        <dbReference type="ARBA" id="ARBA00023136"/>
    </source>
</evidence>
<feature type="transmembrane region" description="Helical" evidence="7">
    <location>
        <begin position="223"/>
        <end position="241"/>
    </location>
</feature>
<evidence type="ECO:0000256" key="4">
    <source>
        <dbReference type="ARBA" id="ARBA00022692"/>
    </source>
</evidence>
<evidence type="ECO:0000256" key="2">
    <source>
        <dbReference type="ARBA" id="ARBA00004141"/>
    </source>
</evidence>
<dbReference type="RefSeq" id="WP_167082895.1">
    <property type="nucleotide sequence ID" value="NZ_JAASRM010000001.1"/>
</dbReference>
<dbReference type="InterPro" id="IPR008915">
    <property type="entry name" value="Peptidase_M50"/>
</dbReference>
<keyword evidence="10" id="KW-1185">Reference proteome</keyword>
<evidence type="ECO:0000313" key="10">
    <source>
        <dbReference type="Proteomes" id="UP000570514"/>
    </source>
</evidence>
<comment type="caution">
    <text evidence="9">The sequence shown here is derived from an EMBL/GenBank/DDBJ whole genome shotgun (WGS) entry which is preliminary data.</text>
</comment>
<keyword evidence="6 7" id="KW-0472">Membrane</keyword>
<keyword evidence="4 7" id="KW-0812">Transmembrane</keyword>
<dbReference type="EMBL" id="JAASRM010000001">
    <property type="protein sequence ID" value="NIK88747.1"/>
    <property type="molecule type" value="Genomic_DNA"/>
</dbReference>
<feature type="transmembrane region" description="Helical" evidence="7">
    <location>
        <begin position="15"/>
        <end position="35"/>
    </location>
</feature>
<feature type="transmembrane region" description="Helical" evidence="7">
    <location>
        <begin position="121"/>
        <end position="146"/>
    </location>
</feature>
<accession>A0A846N0Q1</accession>
<evidence type="ECO:0000259" key="8">
    <source>
        <dbReference type="Pfam" id="PF02163"/>
    </source>
</evidence>
<comment type="similarity">
    <text evidence="3">Belongs to the peptidase M50B family.</text>
</comment>
<gene>
    <name evidence="9" type="ORF">FHS83_002065</name>
</gene>
<evidence type="ECO:0000313" key="9">
    <source>
        <dbReference type="EMBL" id="NIK88747.1"/>
    </source>
</evidence>
<evidence type="ECO:0000256" key="5">
    <source>
        <dbReference type="ARBA" id="ARBA00022989"/>
    </source>
</evidence>
<feature type="domain" description="Peptidase M50" evidence="8">
    <location>
        <begin position="58"/>
        <end position="143"/>
    </location>
</feature>
<keyword evidence="9" id="KW-0645">Protease</keyword>
<evidence type="ECO:0000256" key="7">
    <source>
        <dbReference type="SAM" id="Phobius"/>
    </source>
</evidence>
<keyword evidence="5 7" id="KW-1133">Transmembrane helix</keyword>
<organism evidence="9 10">
    <name type="scientific">Rhizomicrobium palustre</name>
    <dbReference type="NCBI Taxonomy" id="189966"/>
    <lineage>
        <taxon>Bacteria</taxon>
        <taxon>Pseudomonadati</taxon>
        <taxon>Pseudomonadota</taxon>
        <taxon>Alphaproteobacteria</taxon>
        <taxon>Micropepsales</taxon>
        <taxon>Micropepsaceae</taxon>
        <taxon>Rhizomicrobium</taxon>
    </lineage>
</organism>
<sequence length="347" mass="37934">MHNESGSSAPPRPSLAVGLIVFVLVFVASAVALCFEAELPYLYGRAAAVVFVITAGPLLVLAHEGGHYAVARLIGWRVALFTWGGYTIRLRPWRIRHGAPPFSDAWGAVVAVPTQESRWGYIAVFAGGPAANLAIALLSAVTASALETEAAAFFWLLAALSLLAGVTNLFPWRKGSDGAQIVSILGERDLTARTLMARLAEQMIGEVRPRDWPPSLMQSAMRLTLWTPYSVLLLLLYVWHMDRGEVDAARRIWLRTGDDSEVICERAFFSAFVDGDAQGADGLLTRAGADPSCLRFWRAKAAIAVQQNDFPLAREAIRMARIIAGRDPYATVWDREVLDQLELRCTA</sequence>
<dbReference type="Pfam" id="PF02163">
    <property type="entry name" value="Peptidase_M50"/>
    <property type="match status" value="1"/>
</dbReference>
<dbReference type="Proteomes" id="UP000570514">
    <property type="component" value="Unassembled WGS sequence"/>
</dbReference>
<dbReference type="AlphaFoldDB" id="A0A846N0Q1"/>
<proteinExistence type="inferred from homology"/>
<keyword evidence="9" id="KW-0378">Hydrolase</keyword>
<dbReference type="GO" id="GO:0008233">
    <property type="term" value="F:peptidase activity"/>
    <property type="evidence" value="ECO:0007669"/>
    <property type="project" value="UniProtKB-KW"/>
</dbReference>